<gene>
    <name evidence="2" type="ordered locus">Rxyl_0883</name>
</gene>
<protein>
    <submittedName>
        <fullName evidence="2">Uncharacterized protein</fullName>
    </submittedName>
</protein>
<dbReference type="RefSeq" id="WP_011563868.1">
    <property type="nucleotide sequence ID" value="NC_008148.1"/>
</dbReference>
<dbReference type="eggNOG" id="COG1917">
    <property type="taxonomic scope" value="Bacteria"/>
</dbReference>
<dbReference type="HOGENOM" id="CLU_1957932_0_0_11"/>
<evidence type="ECO:0000256" key="1">
    <source>
        <dbReference type="SAM" id="MobiDB-lite"/>
    </source>
</evidence>
<name>Q1AXM8_RUBXD</name>
<proteinExistence type="predicted"/>
<feature type="compositionally biased region" description="Basic and acidic residues" evidence="1">
    <location>
        <begin position="54"/>
        <end position="80"/>
    </location>
</feature>
<dbReference type="OrthoDB" id="4227163at2"/>
<dbReference type="KEGG" id="rxy:Rxyl_0883"/>
<dbReference type="Proteomes" id="UP000006637">
    <property type="component" value="Chromosome"/>
</dbReference>
<feature type="region of interest" description="Disordered" evidence="1">
    <location>
        <begin position="54"/>
        <end position="86"/>
    </location>
</feature>
<dbReference type="EMBL" id="CP000386">
    <property type="protein sequence ID" value="ABG03850.1"/>
    <property type="molecule type" value="Genomic_DNA"/>
</dbReference>
<evidence type="ECO:0000313" key="3">
    <source>
        <dbReference type="Proteomes" id="UP000006637"/>
    </source>
</evidence>
<sequence>MGRNRRSSTLGSGRGMRFLRFRVDGREFLPGAGGGVAVRQGRVDRFLEEGGGRPVMRREVRPPGLHREMLEPWNRPDRAGKTSRNGVPIDPLAPGLLWEPQDGCVAGLPVLLQRLVFGGLDRLVRRLG</sequence>
<accession>Q1AXM8</accession>
<evidence type="ECO:0000313" key="2">
    <source>
        <dbReference type="EMBL" id="ABG03850.1"/>
    </source>
</evidence>
<dbReference type="AlphaFoldDB" id="Q1AXM8"/>
<organism evidence="2 3">
    <name type="scientific">Rubrobacter xylanophilus (strain DSM 9941 / JCM 11954 / NBRC 16129 / PRD-1)</name>
    <dbReference type="NCBI Taxonomy" id="266117"/>
    <lineage>
        <taxon>Bacteria</taxon>
        <taxon>Bacillati</taxon>
        <taxon>Actinomycetota</taxon>
        <taxon>Rubrobacteria</taxon>
        <taxon>Rubrobacterales</taxon>
        <taxon>Rubrobacteraceae</taxon>
        <taxon>Rubrobacter</taxon>
    </lineage>
</organism>
<dbReference type="STRING" id="266117.Rxyl_0883"/>
<reference evidence="2 3" key="1">
    <citation type="submission" date="2006-06" db="EMBL/GenBank/DDBJ databases">
        <title>Complete sequence of Rubrobacter xylanophilus DSM 9941.</title>
        <authorList>
            <consortium name="US DOE Joint Genome Institute"/>
            <person name="Copeland A."/>
            <person name="Lucas S."/>
            <person name="Lapidus A."/>
            <person name="Barry K."/>
            <person name="Detter J.C."/>
            <person name="Glavina del Rio T."/>
            <person name="Hammon N."/>
            <person name="Israni S."/>
            <person name="Dalin E."/>
            <person name="Tice H."/>
            <person name="Pitluck S."/>
            <person name="Munk A.C."/>
            <person name="Brettin T."/>
            <person name="Bruce D."/>
            <person name="Han C."/>
            <person name="Tapia R."/>
            <person name="Gilna P."/>
            <person name="Schmutz J."/>
            <person name="Larimer F."/>
            <person name="Land M."/>
            <person name="Hauser L."/>
            <person name="Kyrpides N."/>
            <person name="Lykidis A."/>
            <person name="da Costa M.S."/>
            <person name="Rainey F.A."/>
            <person name="Empadinhas N."/>
            <person name="Jolivet E."/>
            <person name="Battista J.R."/>
            <person name="Richardson P."/>
        </authorList>
    </citation>
    <scope>NUCLEOTIDE SEQUENCE [LARGE SCALE GENOMIC DNA]</scope>
    <source>
        <strain evidence="3">DSM 9941 / NBRC 16129 / PRD-1</strain>
    </source>
</reference>
<keyword evidence="3" id="KW-1185">Reference proteome</keyword>